<dbReference type="EMBL" id="CALOZG010000029">
    <property type="protein sequence ID" value="CAH4032560.1"/>
    <property type="molecule type" value="Genomic_DNA"/>
</dbReference>
<comment type="caution">
    <text evidence="1">The sequence shown here is derived from an EMBL/GenBank/DDBJ whole genome shotgun (WGS) entry which is preliminary data.</text>
</comment>
<proteinExistence type="predicted"/>
<dbReference type="Proteomes" id="UP001152562">
    <property type="component" value="Unassembled WGS sequence"/>
</dbReference>
<name>A0A9P0XF23_PIEBR</name>
<evidence type="ECO:0000313" key="1">
    <source>
        <dbReference type="EMBL" id="CAH4032560.1"/>
    </source>
</evidence>
<reference evidence="1" key="1">
    <citation type="submission" date="2022-05" db="EMBL/GenBank/DDBJ databases">
        <authorList>
            <person name="Okamura Y."/>
        </authorList>
    </citation>
    <scope>NUCLEOTIDE SEQUENCE</scope>
</reference>
<keyword evidence="2" id="KW-1185">Reference proteome</keyword>
<sequence>MCKYLPEMTDYALVNIAELQLLKFPLDYRHFKLVILVPTEKSTVCGLFQRLVENGVSSALQSIQPLFTVISDLKSPNINFYEENEFTLEVYIPKATANPILNHVLILQKQNDFYSQLCITTLQYLLDSI</sequence>
<protein>
    <submittedName>
        <fullName evidence="1">Uncharacterized protein</fullName>
    </submittedName>
</protein>
<organism evidence="1 2">
    <name type="scientific">Pieris brassicae</name>
    <name type="common">White butterfly</name>
    <name type="synonym">Large white butterfly</name>
    <dbReference type="NCBI Taxonomy" id="7116"/>
    <lineage>
        <taxon>Eukaryota</taxon>
        <taxon>Metazoa</taxon>
        <taxon>Ecdysozoa</taxon>
        <taxon>Arthropoda</taxon>
        <taxon>Hexapoda</taxon>
        <taxon>Insecta</taxon>
        <taxon>Pterygota</taxon>
        <taxon>Neoptera</taxon>
        <taxon>Endopterygota</taxon>
        <taxon>Lepidoptera</taxon>
        <taxon>Glossata</taxon>
        <taxon>Ditrysia</taxon>
        <taxon>Papilionoidea</taxon>
        <taxon>Pieridae</taxon>
        <taxon>Pierinae</taxon>
        <taxon>Pieris</taxon>
    </lineage>
</organism>
<accession>A0A9P0XF23</accession>
<evidence type="ECO:0000313" key="2">
    <source>
        <dbReference type="Proteomes" id="UP001152562"/>
    </source>
</evidence>
<gene>
    <name evidence="1" type="ORF">PIBRA_LOCUS8936</name>
</gene>
<dbReference type="AlphaFoldDB" id="A0A9P0XF23"/>